<dbReference type="GO" id="GO:0004739">
    <property type="term" value="F:pyruvate dehydrogenase (acetyl-transferring) activity"/>
    <property type="evidence" value="ECO:0007669"/>
    <property type="project" value="TreeGrafter"/>
</dbReference>
<feature type="compositionally biased region" description="Low complexity" evidence="4">
    <location>
        <begin position="9"/>
        <end position="20"/>
    </location>
</feature>
<dbReference type="SUPFAM" id="SSF52518">
    <property type="entry name" value="Thiamin diphosphate-binding fold (THDP-binding)"/>
    <property type="match status" value="1"/>
</dbReference>
<sequence>MAELPGTQSSSSTSDYNKSSGEVESLNKPTQILKMDTYRYHGHSMSDRGSTYCTRDEISGVRQERDPVERIRKLVLSHDLATEKELKDIEKEVRKEVDEAIAQAKIGQSHSTRLTPNLLKLFQPRSPSEYKPSQGRRECPYIQVCYCFKLAQGTIEKEITELSFLRSLIISNNNFQGFLGEVGILHSLTKHSNLKFLEALVLILLEKDDDLEVGGEATIFAYEEEDFKVVESSKKKKRIITQAIFKEVEE</sequence>
<name>A0AAD2EDS9_9LAMI</name>
<evidence type="ECO:0000313" key="7">
    <source>
        <dbReference type="Proteomes" id="UP000834106"/>
    </source>
</evidence>
<evidence type="ECO:0000313" key="6">
    <source>
        <dbReference type="EMBL" id="CAI9784376.1"/>
    </source>
</evidence>
<dbReference type="AlphaFoldDB" id="A0AAD2EDS9"/>
<gene>
    <name evidence="6" type="ORF">FPE_LOCUS31806</name>
</gene>
<dbReference type="PANTHER" id="PTHR11516">
    <property type="entry name" value="PYRUVATE DEHYDROGENASE E1 COMPONENT, ALPHA SUBUNIT BACTERIAL AND ORGANELLAR"/>
    <property type="match status" value="1"/>
</dbReference>
<proteinExistence type="predicted"/>
<accession>A0AAD2EDS9</accession>
<organism evidence="6 7">
    <name type="scientific">Fraxinus pennsylvanica</name>
    <dbReference type="NCBI Taxonomy" id="56036"/>
    <lineage>
        <taxon>Eukaryota</taxon>
        <taxon>Viridiplantae</taxon>
        <taxon>Streptophyta</taxon>
        <taxon>Embryophyta</taxon>
        <taxon>Tracheophyta</taxon>
        <taxon>Spermatophyta</taxon>
        <taxon>Magnoliopsida</taxon>
        <taxon>eudicotyledons</taxon>
        <taxon>Gunneridae</taxon>
        <taxon>Pentapetalae</taxon>
        <taxon>asterids</taxon>
        <taxon>lamiids</taxon>
        <taxon>Lamiales</taxon>
        <taxon>Oleaceae</taxon>
        <taxon>Oleeae</taxon>
        <taxon>Fraxinus</taxon>
    </lineage>
</organism>
<evidence type="ECO:0000256" key="2">
    <source>
        <dbReference type="ARBA" id="ARBA00023002"/>
    </source>
</evidence>
<feature type="region of interest" description="Disordered" evidence="4">
    <location>
        <begin position="1"/>
        <end position="31"/>
    </location>
</feature>
<feature type="domain" description="Dehydrogenase E1 component" evidence="5">
    <location>
        <begin position="28"/>
        <end position="105"/>
    </location>
</feature>
<dbReference type="Pfam" id="PF00676">
    <property type="entry name" value="E1_dh"/>
    <property type="match status" value="1"/>
</dbReference>
<comment type="cofactor">
    <cofactor evidence="1">
        <name>thiamine diphosphate</name>
        <dbReference type="ChEBI" id="CHEBI:58937"/>
    </cofactor>
</comment>
<dbReference type="InterPro" id="IPR029061">
    <property type="entry name" value="THDP-binding"/>
</dbReference>
<reference evidence="6" key="1">
    <citation type="submission" date="2023-05" db="EMBL/GenBank/DDBJ databases">
        <authorList>
            <person name="Huff M."/>
        </authorList>
    </citation>
    <scope>NUCLEOTIDE SEQUENCE</scope>
</reference>
<dbReference type="EMBL" id="OU503055">
    <property type="protein sequence ID" value="CAI9784376.1"/>
    <property type="molecule type" value="Genomic_DNA"/>
</dbReference>
<dbReference type="InterPro" id="IPR050642">
    <property type="entry name" value="PDH_E1_Alpha_Subunit"/>
</dbReference>
<keyword evidence="2" id="KW-0560">Oxidoreductase</keyword>
<evidence type="ECO:0000256" key="1">
    <source>
        <dbReference type="ARBA" id="ARBA00001964"/>
    </source>
</evidence>
<keyword evidence="3" id="KW-0786">Thiamine pyrophosphate</keyword>
<protein>
    <recommendedName>
        <fullName evidence="5">Dehydrogenase E1 component domain-containing protein</fullName>
    </recommendedName>
</protein>
<dbReference type="GO" id="GO:0006086">
    <property type="term" value="P:pyruvate decarboxylation to acetyl-CoA"/>
    <property type="evidence" value="ECO:0007669"/>
    <property type="project" value="TreeGrafter"/>
</dbReference>
<evidence type="ECO:0000256" key="3">
    <source>
        <dbReference type="ARBA" id="ARBA00023052"/>
    </source>
</evidence>
<keyword evidence="7" id="KW-1185">Reference proteome</keyword>
<evidence type="ECO:0000259" key="5">
    <source>
        <dbReference type="Pfam" id="PF00676"/>
    </source>
</evidence>
<evidence type="ECO:0000256" key="4">
    <source>
        <dbReference type="SAM" id="MobiDB-lite"/>
    </source>
</evidence>
<dbReference type="PANTHER" id="PTHR11516:SF60">
    <property type="entry name" value="PYRUVATE DEHYDROGENASE E1 COMPONENT SUBUNIT ALPHA"/>
    <property type="match status" value="1"/>
</dbReference>
<dbReference type="Gene3D" id="3.40.50.970">
    <property type="match status" value="1"/>
</dbReference>
<dbReference type="InterPro" id="IPR001017">
    <property type="entry name" value="DH_E1"/>
</dbReference>
<dbReference type="Proteomes" id="UP000834106">
    <property type="component" value="Chromosome 20"/>
</dbReference>